<accession>A0AAN9M4I0</accession>
<evidence type="ECO:0000313" key="2">
    <source>
        <dbReference type="Proteomes" id="UP001367508"/>
    </source>
</evidence>
<name>A0AAN9M4I0_CANGL</name>
<keyword evidence="2" id="KW-1185">Reference proteome</keyword>
<dbReference type="AlphaFoldDB" id="A0AAN9M4I0"/>
<dbReference type="EMBL" id="JAYMYQ010000003">
    <property type="protein sequence ID" value="KAK7345298.1"/>
    <property type="molecule type" value="Genomic_DNA"/>
</dbReference>
<protein>
    <submittedName>
        <fullName evidence="1">Uncharacterized protein</fullName>
    </submittedName>
</protein>
<organism evidence="1 2">
    <name type="scientific">Canavalia gladiata</name>
    <name type="common">Sword bean</name>
    <name type="synonym">Dolichos gladiatus</name>
    <dbReference type="NCBI Taxonomy" id="3824"/>
    <lineage>
        <taxon>Eukaryota</taxon>
        <taxon>Viridiplantae</taxon>
        <taxon>Streptophyta</taxon>
        <taxon>Embryophyta</taxon>
        <taxon>Tracheophyta</taxon>
        <taxon>Spermatophyta</taxon>
        <taxon>Magnoliopsida</taxon>
        <taxon>eudicotyledons</taxon>
        <taxon>Gunneridae</taxon>
        <taxon>Pentapetalae</taxon>
        <taxon>rosids</taxon>
        <taxon>fabids</taxon>
        <taxon>Fabales</taxon>
        <taxon>Fabaceae</taxon>
        <taxon>Papilionoideae</taxon>
        <taxon>50 kb inversion clade</taxon>
        <taxon>NPAAA clade</taxon>
        <taxon>indigoferoid/millettioid clade</taxon>
        <taxon>Phaseoleae</taxon>
        <taxon>Canavalia</taxon>
    </lineage>
</organism>
<evidence type="ECO:0000313" key="1">
    <source>
        <dbReference type="EMBL" id="KAK7345298.1"/>
    </source>
</evidence>
<comment type="caution">
    <text evidence="1">The sequence shown here is derived from an EMBL/GenBank/DDBJ whole genome shotgun (WGS) entry which is preliminary data.</text>
</comment>
<gene>
    <name evidence="1" type="ORF">VNO77_15899</name>
</gene>
<dbReference type="Proteomes" id="UP001367508">
    <property type="component" value="Unassembled WGS sequence"/>
</dbReference>
<reference evidence="1 2" key="1">
    <citation type="submission" date="2024-01" db="EMBL/GenBank/DDBJ databases">
        <title>The genomes of 5 underutilized Papilionoideae crops provide insights into root nodulation and disease resistanc.</title>
        <authorList>
            <person name="Jiang F."/>
        </authorList>
    </citation>
    <scope>NUCLEOTIDE SEQUENCE [LARGE SCALE GENOMIC DNA]</scope>
    <source>
        <strain evidence="1">LVBAO_FW01</strain>
        <tissue evidence="1">Leaves</tissue>
    </source>
</reference>
<proteinExistence type="predicted"/>
<sequence length="96" mass="10815">MSSFVLYPFDGHVDSDTLFCSTKGSANDDERWLTCKCRNLKFCITRTKMLLGLVQESLNMKKDTGCGTTKELQRMVMESGKRHVAHGTWHMVGVAP</sequence>